<evidence type="ECO:0000313" key="4">
    <source>
        <dbReference type="Proteomes" id="UP000626109"/>
    </source>
</evidence>
<keyword evidence="1" id="KW-0175">Coiled coil</keyword>
<dbReference type="Proteomes" id="UP000626109">
    <property type="component" value="Unassembled WGS sequence"/>
</dbReference>
<sequence>MASMGAETRPRLSSAAERQRRLRAELRRALSQETLAARLHRDRQESKSCKVVHQDELAYEGSGQVVEDVGQLCSETEAEAERLSAELQDLRRRLRPEDELASLRDEVALSRQLIDRQPQDRSTLPHRLLLLRLLLLLLIGCCCY</sequence>
<dbReference type="EMBL" id="CAJNNW010028008">
    <property type="protein sequence ID" value="CAE8694222.1"/>
    <property type="molecule type" value="Genomic_DNA"/>
</dbReference>
<gene>
    <name evidence="2" type="ORF">PGLA1383_LOCUS55923</name>
    <name evidence="3" type="ORF">PGLA2088_LOCUS28743</name>
</gene>
<reference evidence="3" key="1">
    <citation type="submission" date="2021-02" db="EMBL/GenBank/DDBJ databases">
        <authorList>
            <person name="Dougan E. K."/>
            <person name="Rhodes N."/>
            <person name="Thang M."/>
            <person name="Chan C."/>
        </authorList>
    </citation>
    <scope>NUCLEOTIDE SEQUENCE</scope>
</reference>
<feature type="coiled-coil region" evidence="1">
    <location>
        <begin position="66"/>
        <end position="93"/>
    </location>
</feature>
<proteinExistence type="predicted"/>
<evidence type="ECO:0000256" key="1">
    <source>
        <dbReference type="SAM" id="Coils"/>
    </source>
</evidence>
<keyword evidence="5" id="KW-1185">Reference proteome</keyword>
<evidence type="ECO:0000313" key="2">
    <source>
        <dbReference type="EMBL" id="CAE8641203.1"/>
    </source>
</evidence>
<protein>
    <submittedName>
        <fullName evidence="3">Uncharacterized protein</fullName>
    </submittedName>
</protein>
<comment type="caution">
    <text evidence="3">The sequence shown here is derived from an EMBL/GenBank/DDBJ whole genome shotgun (WGS) entry which is preliminary data.</text>
</comment>
<accession>A0A813K724</accession>
<evidence type="ECO:0000313" key="3">
    <source>
        <dbReference type="EMBL" id="CAE8694222.1"/>
    </source>
</evidence>
<name>A0A813K724_POLGL</name>
<evidence type="ECO:0000313" key="5">
    <source>
        <dbReference type="Proteomes" id="UP000654075"/>
    </source>
</evidence>
<dbReference type="Proteomes" id="UP000654075">
    <property type="component" value="Unassembled WGS sequence"/>
</dbReference>
<dbReference type="EMBL" id="CAJNNV010032848">
    <property type="protein sequence ID" value="CAE8641203.1"/>
    <property type="molecule type" value="Genomic_DNA"/>
</dbReference>
<dbReference type="AlphaFoldDB" id="A0A813K724"/>
<organism evidence="3 4">
    <name type="scientific">Polarella glacialis</name>
    <name type="common">Dinoflagellate</name>
    <dbReference type="NCBI Taxonomy" id="89957"/>
    <lineage>
        <taxon>Eukaryota</taxon>
        <taxon>Sar</taxon>
        <taxon>Alveolata</taxon>
        <taxon>Dinophyceae</taxon>
        <taxon>Suessiales</taxon>
        <taxon>Suessiaceae</taxon>
        <taxon>Polarella</taxon>
    </lineage>
</organism>